<evidence type="ECO:0000256" key="1">
    <source>
        <dbReference type="SAM" id="MobiDB-lite"/>
    </source>
</evidence>
<name>A0ABR9MTI5_9MICO</name>
<feature type="transmembrane region" description="Helical" evidence="2">
    <location>
        <begin position="167"/>
        <end position="187"/>
    </location>
</feature>
<feature type="domain" description="DUF4328" evidence="3">
    <location>
        <begin position="123"/>
        <end position="262"/>
    </location>
</feature>
<evidence type="ECO:0000259" key="3">
    <source>
        <dbReference type="Pfam" id="PF14219"/>
    </source>
</evidence>
<sequence length="278" mass="29165">MPQQPPHQPPYAPQPGQGGPDGAGGTGPVAGDAGLFAPPVANAGSSPNLTGLRTARAQPAGPGHGYPMVRPRVPAGSATAATALAIAYAAVRLVMAVLSIPAAAVWADAADQGLTYADAEYVAYDIVGILLLPLTVAIFVVGSLWLYESRKFAESVNPAYRHRRGAVWAWLGWVVPVVSLWFPYLVVADVRRATIRNKLMAGMGGWWACWLIVLFLDQITTSLTGGALGTAPLTSAVGSYPVFEGLAAVLTGIACWLWVAMIRELAAAQREWEVTPIA</sequence>
<dbReference type="Proteomes" id="UP000625527">
    <property type="component" value="Unassembled WGS sequence"/>
</dbReference>
<evidence type="ECO:0000256" key="2">
    <source>
        <dbReference type="SAM" id="Phobius"/>
    </source>
</evidence>
<feature type="compositionally biased region" description="Gly residues" evidence="1">
    <location>
        <begin position="16"/>
        <end position="28"/>
    </location>
</feature>
<feature type="transmembrane region" description="Helical" evidence="2">
    <location>
        <begin position="199"/>
        <end position="220"/>
    </location>
</feature>
<dbReference type="InterPro" id="IPR025565">
    <property type="entry name" value="DUF4328"/>
</dbReference>
<dbReference type="Pfam" id="PF14219">
    <property type="entry name" value="DUF4328"/>
    <property type="match status" value="1"/>
</dbReference>
<feature type="compositionally biased region" description="Pro residues" evidence="1">
    <location>
        <begin position="1"/>
        <end position="13"/>
    </location>
</feature>
<evidence type="ECO:0000313" key="4">
    <source>
        <dbReference type="EMBL" id="MBE1874680.1"/>
    </source>
</evidence>
<feature type="transmembrane region" description="Helical" evidence="2">
    <location>
        <begin position="121"/>
        <end position="147"/>
    </location>
</feature>
<evidence type="ECO:0000313" key="5">
    <source>
        <dbReference type="Proteomes" id="UP000625527"/>
    </source>
</evidence>
<feature type="region of interest" description="Disordered" evidence="1">
    <location>
        <begin position="1"/>
        <end position="32"/>
    </location>
</feature>
<keyword evidence="2" id="KW-0812">Transmembrane</keyword>
<keyword evidence="2" id="KW-0472">Membrane</keyword>
<dbReference type="RefSeq" id="WP_192861247.1">
    <property type="nucleotide sequence ID" value="NZ_JADAQT010000046.1"/>
</dbReference>
<proteinExistence type="predicted"/>
<gene>
    <name evidence="4" type="ORF">IHE71_03025</name>
</gene>
<keyword evidence="2" id="KW-1133">Transmembrane helix</keyword>
<feature type="region of interest" description="Disordered" evidence="1">
    <location>
        <begin position="45"/>
        <end position="68"/>
    </location>
</feature>
<dbReference type="EMBL" id="JADAQT010000046">
    <property type="protein sequence ID" value="MBE1874680.1"/>
    <property type="molecule type" value="Genomic_DNA"/>
</dbReference>
<accession>A0ABR9MTI5</accession>
<feature type="transmembrane region" description="Helical" evidence="2">
    <location>
        <begin position="240"/>
        <end position="260"/>
    </location>
</feature>
<comment type="caution">
    <text evidence="4">The sequence shown here is derived from an EMBL/GenBank/DDBJ whole genome shotgun (WGS) entry which is preliminary data.</text>
</comment>
<keyword evidence="5" id="KW-1185">Reference proteome</keyword>
<protein>
    <submittedName>
        <fullName evidence="4">DUF4328 domain-containing protein</fullName>
    </submittedName>
</protein>
<organism evidence="4 5">
    <name type="scientific">Myceligenerans pegani</name>
    <dbReference type="NCBI Taxonomy" id="2776917"/>
    <lineage>
        <taxon>Bacteria</taxon>
        <taxon>Bacillati</taxon>
        <taxon>Actinomycetota</taxon>
        <taxon>Actinomycetes</taxon>
        <taxon>Micrococcales</taxon>
        <taxon>Promicromonosporaceae</taxon>
        <taxon>Myceligenerans</taxon>
    </lineage>
</organism>
<reference evidence="4 5" key="1">
    <citation type="submission" date="2020-10" db="EMBL/GenBank/DDBJ databases">
        <title>Myceligenerans pegani sp. nov., an endophytic actinomycete isolated from Peganum harmala L. in Xinjiang, China.</title>
        <authorList>
            <person name="Xin L."/>
        </authorList>
    </citation>
    <scope>NUCLEOTIDE SEQUENCE [LARGE SCALE GENOMIC DNA]</scope>
    <source>
        <strain evidence="4 5">TRM65318</strain>
    </source>
</reference>
<feature type="transmembrane region" description="Helical" evidence="2">
    <location>
        <begin position="85"/>
        <end position="109"/>
    </location>
</feature>